<dbReference type="Pfam" id="PF00188">
    <property type="entry name" value="CAP"/>
    <property type="match status" value="1"/>
</dbReference>
<dbReference type="OrthoDB" id="337038at2759"/>
<dbReference type="Proteomes" id="UP000001997">
    <property type="component" value="Unassembled WGS sequence"/>
</dbReference>
<dbReference type="KEGG" id="pgu:PGUG_03094"/>
<dbReference type="AlphaFoldDB" id="A5DIJ3"/>
<dbReference type="GeneID" id="5126742"/>
<dbReference type="eggNOG" id="KOG3017">
    <property type="taxonomic scope" value="Eukaryota"/>
</dbReference>
<dbReference type="PANTHER" id="PTHR10334">
    <property type="entry name" value="CYSTEINE-RICH SECRETORY PROTEIN-RELATED"/>
    <property type="match status" value="1"/>
</dbReference>
<feature type="compositionally biased region" description="Low complexity" evidence="1">
    <location>
        <begin position="160"/>
        <end position="176"/>
    </location>
</feature>
<dbReference type="InterPro" id="IPR001283">
    <property type="entry name" value="CRISP-related"/>
</dbReference>
<evidence type="ECO:0000256" key="1">
    <source>
        <dbReference type="SAM" id="MobiDB-lite"/>
    </source>
</evidence>
<accession>A5DIJ3</accession>
<feature type="signal peptide" evidence="2">
    <location>
        <begin position="1"/>
        <end position="21"/>
    </location>
</feature>
<sequence>MRPSISVATALAILSAAIVEAAPAPAVVTVYDTAVQAVTSTAAPFAAPVPSAVASPVASSVPTAASSGSGSSLWSSILSFFDGDSSSTTSSNTASASSSSGSSGFGGLLGSLLSNSKVKSWLSDFGYTSGSSSSSSSAAPVASTQPTTTSAVPFFSVASTTSTSSTSSSASTSSSGSGSGGIYSEIGPSGVDADFAKSILDIHNKYRAAHGAGPLSWDTSAYEYAQNNADSYDCSGILTHTHGQFGENLACGFKDGPSAVTAWYDEGQTYNYQTANEYNHFTQVVWKGSTKMGCAIKDCSKEQLGPLRCL</sequence>
<protein>
    <recommendedName>
        <fullName evidence="3">SCP domain-containing protein</fullName>
    </recommendedName>
</protein>
<dbReference type="InterPro" id="IPR014044">
    <property type="entry name" value="CAP_dom"/>
</dbReference>
<feature type="chain" id="PRO_5002681001" description="SCP domain-containing protein" evidence="2">
    <location>
        <begin position="22"/>
        <end position="310"/>
    </location>
</feature>
<dbReference type="OMA" id="TANEYNH"/>
<organism evidence="4 5">
    <name type="scientific">Meyerozyma guilliermondii (strain ATCC 6260 / CBS 566 / DSM 6381 / JCM 1539 / NBRC 10279 / NRRL Y-324)</name>
    <name type="common">Yeast</name>
    <name type="synonym">Candida guilliermondii</name>
    <dbReference type="NCBI Taxonomy" id="294746"/>
    <lineage>
        <taxon>Eukaryota</taxon>
        <taxon>Fungi</taxon>
        <taxon>Dikarya</taxon>
        <taxon>Ascomycota</taxon>
        <taxon>Saccharomycotina</taxon>
        <taxon>Pichiomycetes</taxon>
        <taxon>Debaryomycetaceae</taxon>
        <taxon>Meyerozyma</taxon>
    </lineage>
</organism>
<dbReference type="InterPro" id="IPR035940">
    <property type="entry name" value="CAP_sf"/>
</dbReference>
<dbReference type="SMART" id="SM00198">
    <property type="entry name" value="SCP"/>
    <property type="match status" value="1"/>
</dbReference>
<gene>
    <name evidence="4" type="ORF">PGUG_03094</name>
</gene>
<dbReference type="HOGENOM" id="CLU_035730_3_1_1"/>
<dbReference type="VEuPathDB" id="FungiDB:PGUG_03094"/>
<reference evidence="4 5" key="1">
    <citation type="journal article" date="2009" name="Nature">
        <title>Evolution of pathogenicity and sexual reproduction in eight Candida genomes.</title>
        <authorList>
            <person name="Butler G."/>
            <person name="Rasmussen M.D."/>
            <person name="Lin M.F."/>
            <person name="Santos M.A."/>
            <person name="Sakthikumar S."/>
            <person name="Munro C.A."/>
            <person name="Rheinbay E."/>
            <person name="Grabherr M."/>
            <person name="Forche A."/>
            <person name="Reedy J.L."/>
            <person name="Agrafioti I."/>
            <person name="Arnaud M.B."/>
            <person name="Bates S."/>
            <person name="Brown A.J."/>
            <person name="Brunke S."/>
            <person name="Costanzo M.C."/>
            <person name="Fitzpatrick D.A."/>
            <person name="de Groot P.W."/>
            <person name="Harris D."/>
            <person name="Hoyer L.L."/>
            <person name="Hube B."/>
            <person name="Klis F.M."/>
            <person name="Kodira C."/>
            <person name="Lennard N."/>
            <person name="Logue M.E."/>
            <person name="Martin R."/>
            <person name="Neiman A.M."/>
            <person name="Nikolaou E."/>
            <person name="Quail M.A."/>
            <person name="Quinn J."/>
            <person name="Santos M.C."/>
            <person name="Schmitzberger F.F."/>
            <person name="Sherlock G."/>
            <person name="Shah P."/>
            <person name="Silverstein K.A."/>
            <person name="Skrzypek M.S."/>
            <person name="Soll D."/>
            <person name="Staggs R."/>
            <person name="Stansfield I."/>
            <person name="Stumpf M.P."/>
            <person name="Sudbery P.E."/>
            <person name="Srikantha T."/>
            <person name="Zeng Q."/>
            <person name="Berman J."/>
            <person name="Berriman M."/>
            <person name="Heitman J."/>
            <person name="Gow N.A."/>
            <person name="Lorenz M.C."/>
            <person name="Birren B.W."/>
            <person name="Kellis M."/>
            <person name="Cuomo C.A."/>
        </authorList>
    </citation>
    <scope>NUCLEOTIDE SEQUENCE [LARGE SCALE GENOMIC DNA]</scope>
    <source>
        <strain evidence="5">ATCC 6260 / CBS 566 / DSM 6381 / JCM 1539 / NBRC 10279 / NRRL Y-324</strain>
    </source>
</reference>
<feature type="domain" description="SCP" evidence="3">
    <location>
        <begin position="194"/>
        <end position="305"/>
    </location>
</feature>
<evidence type="ECO:0000313" key="5">
    <source>
        <dbReference type="Proteomes" id="UP000001997"/>
    </source>
</evidence>
<keyword evidence="5" id="KW-1185">Reference proteome</keyword>
<dbReference type="RefSeq" id="XP_001485365.2">
    <property type="nucleotide sequence ID" value="XM_001485315.1"/>
</dbReference>
<dbReference type="Gene3D" id="3.40.33.10">
    <property type="entry name" value="CAP"/>
    <property type="match status" value="1"/>
</dbReference>
<proteinExistence type="predicted"/>
<dbReference type="EMBL" id="CH408157">
    <property type="protein sequence ID" value="EDK38996.2"/>
    <property type="molecule type" value="Genomic_DNA"/>
</dbReference>
<dbReference type="SUPFAM" id="SSF55797">
    <property type="entry name" value="PR-1-like"/>
    <property type="match status" value="1"/>
</dbReference>
<keyword evidence="2" id="KW-0732">Signal</keyword>
<evidence type="ECO:0000256" key="2">
    <source>
        <dbReference type="SAM" id="SignalP"/>
    </source>
</evidence>
<dbReference type="InParanoid" id="A5DIJ3"/>
<evidence type="ECO:0000259" key="3">
    <source>
        <dbReference type="SMART" id="SM00198"/>
    </source>
</evidence>
<evidence type="ECO:0000313" key="4">
    <source>
        <dbReference type="EMBL" id="EDK38996.2"/>
    </source>
</evidence>
<dbReference type="PRINTS" id="PR00837">
    <property type="entry name" value="V5TPXLIKE"/>
</dbReference>
<feature type="region of interest" description="Disordered" evidence="1">
    <location>
        <begin position="160"/>
        <end position="179"/>
    </location>
</feature>
<name>A5DIJ3_PICGU</name>